<protein>
    <submittedName>
        <fullName evidence="2">Uncharacterized protein</fullName>
    </submittedName>
</protein>
<evidence type="ECO:0000313" key="4">
    <source>
        <dbReference type="Proteomes" id="UP000302139"/>
    </source>
</evidence>
<proteinExistence type="predicted"/>
<gene>
    <name evidence="1" type="ORF">SAV14893_094410</name>
    <name evidence="2" type="ORF">SAV31267_098100</name>
</gene>
<evidence type="ECO:0000313" key="3">
    <source>
        <dbReference type="Proteomes" id="UP000299211"/>
    </source>
</evidence>
<sequence>MRNRAAAALLPVTARSRTVSGLSFPYRPGRLGKFPVPGAFVMVVRSVMPGTHGRGCGWADHEPDHGFCVPIVTVVGGSWSVVGSGLAGFLKVSKYTF</sequence>
<reference evidence="1 4" key="2">
    <citation type="submission" date="2019-04" db="EMBL/GenBank/DDBJ databases">
        <title>Draft genome sequences of Streptomyces avermitilis NBRC 14893.</title>
        <authorList>
            <person name="Komaki H."/>
            <person name="Tamura T."/>
            <person name="Hosoyama A."/>
        </authorList>
    </citation>
    <scope>NUCLEOTIDE SEQUENCE [LARGE SCALE GENOMIC DNA]</scope>
    <source>
        <strain evidence="1 4">NBRC 14893</strain>
    </source>
</reference>
<dbReference type="Proteomes" id="UP000299211">
    <property type="component" value="Unassembled WGS sequence"/>
</dbReference>
<comment type="caution">
    <text evidence="2">The sequence shown here is derived from an EMBL/GenBank/DDBJ whole genome shotgun (WGS) entry which is preliminary data.</text>
</comment>
<dbReference type="Proteomes" id="UP000302139">
    <property type="component" value="Unassembled WGS sequence"/>
</dbReference>
<reference evidence="2 3" key="1">
    <citation type="submission" date="2019-04" db="EMBL/GenBank/DDBJ databases">
        <title>Draft genome sequences of Streptomyces avermitilis ATCC 31267.</title>
        <authorList>
            <person name="Komaki H."/>
            <person name="Tamura T."/>
            <person name="Hosoyama A."/>
        </authorList>
    </citation>
    <scope>NUCLEOTIDE SEQUENCE [LARGE SCALE GENOMIC DNA]</scope>
    <source>
        <strain evidence="2 3">ATCC 31267</strain>
    </source>
</reference>
<organism evidence="2 3">
    <name type="scientific">Streptomyces avermitilis</name>
    <dbReference type="NCBI Taxonomy" id="33903"/>
    <lineage>
        <taxon>Bacteria</taxon>
        <taxon>Bacillati</taxon>
        <taxon>Actinomycetota</taxon>
        <taxon>Actinomycetes</taxon>
        <taxon>Kitasatosporales</taxon>
        <taxon>Streptomycetaceae</taxon>
        <taxon>Streptomyces</taxon>
    </lineage>
</organism>
<dbReference type="EMBL" id="BJHY01000002">
    <property type="protein sequence ID" value="GDY80325.1"/>
    <property type="molecule type" value="Genomic_DNA"/>
</dbReference>
<evidence type="ECO:0000313" key="1">
    <source>
        <dbReference type="EMBL" id="GDY70048.1"/>
    </source>
</evidence>
<dbReference type="EMBL" id="BJHX01000003">
    <property type="protein sequence ID" value="GDY70048.1"/>
    <property type="molecule type" value="Genomic_DNA"/>
</dbReference>
<name>A0A4D4NA37_STRAX</name>
<accession>A0A4D4NA37</accession>
<evidence type="ECO:0000313" key="2">
    <source>
        <dbReference type="EMBL" id="GDY80325.1"/>
    </source>
</evidence>
<dbReference type="AlphaFoldDB" id="A0A4D4NA37"/>